<dbReference type="GO" id="GO:0140359">
    <property type="term" value="F:ABC-type transporter activity"/>
    <property type="evidence" value="ECO:0007669"/>
    <property type="project" value="InterPro"/>
</dbReference>
<evidence type="ECO:0000256" key="10">
    <source>
        <dbReference type="ARBA" id="ARBA00023136"/>
    </source>
</evidence>
<keyword evidence="14" id="KW-1185">Reference proteome</keyword>
<dbReference type="InterPro" id="IPR013525">
    <property type="entry name" value="ABC2_TM"/>
</dbReference>
<feature type="transmembrane region" description="Helical" evidence="11">
    <location>
        <begin position="148"/>
        <end position="172"/>
    </location>
</feature>
<evidence type="ECO:0000256" key="5">
    <source>
        <dbReference type="ARBA" id="ARBA00022597"/>
    </source>
</evidence>
<evidence type="ECO:0000256" key="3">
    <source>
        <dbReference type="ARBA" id="ARBA00022448"/>
    </source>
</evidence>
<proteinExistence type="inferred from homology"/>
<dbReference type="Pfam" id="PF01061">
    <property type="entry name" value="ABC2_membrane"/>
    <property type="match status" value="1"/>
</dbReference>
<dbReference type="KEGG" id="pprf:DPRO_3153"/>
<evidence type="ECO:0000259" key="12">
    <source>
        <dbReference type="PROSITE" id="PS51012"/>
    </source>
</evidence>
<dbReference type="AlphaFoldDB" id="A0A2C8FDD0"/>
<evidence type="ECO:0000256" key="2">
    <source>
        <dbReference type="ARBA" id="ARBA00007783"/>
    </source>
</evidence>
<keyword evidence="6 11" id="KW-0812">Transmembrane</keyword>
<keyword evidence="7" id="KW-0972">Capsule biogenesis/degradation</keyword>
<dbReference type="GO" id="GO:0043190">
    <property type="term" value="C:ATP-binding cassette (ABC) transporter complex"/>
    <property type="evidence" value="ECO:0007669"/>
    <property type="project" value="InterPro"/>
</dbReference>
<name>A0A2C8FDD0_9BACT</name>
<keyword evidence="4 11" id="KW-1003">Cell membrane</keyword>
<sequence>MFNDIRIANNFWEALQLQIRVIYALMLRETKTMYGRSSFGYLWVIVQTAFGIVVFWGIREVMGAKTEGIPIPVFLITGFTAWNLFSDSLNKLMAAVNANTALLYYSKVRHFDLFLSRVLLCGATNLVVLVLMLTAADFANIDIRVSNLYPFIVAWMLLMAIGSGLGMMCCGLQRYLPSVGILVSMILRIALFISGVIFPYSAIPADYQFLAEMNPIFHLIEYSRESFSYSYTVSFVDLRMVSMVALMCLLAGFLVETGTRKKVDLV</sequence>
<comment type="similarity">
    <text evidence="2 11">Belongs to the ABC-2 integral membrane protein family.</text>
</comment>
<evidence type="ECO:0000256" key="1">
    <source>
        <dbReference type="ARBA" id="ARBA00004651"/>
    </source>
</evidence>
<feature type="transmembrane region" description="Helical" evidence="11">
    <location>
        <begin position="238"/>
        <end position="255"/>
    </location>
</feature>
<keyword evidence="3 11" id="KW-0813">Transport</keyword>
<keyword evidence="5" id="KW-0762">Sugar transport</keyword>
<dbReference type="GO" id="GO:0015774">
    <property type="term" value="P:polysaccharide transport"/>
    <property type="evidence" value="ECO:0007669"/>
    <property type="project" value="UniProtKB-KW"/>
</dbReference>
<dbReference type="PANTHER" id="PTHR30413">
    <property type="entry name" value="INNER MEMBRANE TRANSPORT PERMEASE"/>
    <property type="match status" value="1"/>
</dbReference>
<keyword evidence="10 11" id="KW-0472">Membrane</keyword>
<evidence type="ECO:0000256" key="7">
    <source>
        <dbReference type="ARBA" id="ARBA00022903"/>
    </source>
</evidence>
<dbReference type="OrthoDB" id="9814458at2"/>
<gene>
    <name evidence="13" type="ORF">DPRO_3153</name>
</gene>
<evidence type="ECO:0000313" key="13">
    <source>
        <dbReference type="EMBL" id="SOB60065.1"/>
    </source>
</evidence>
<dbReference type="Proteomes" id="UP000219215">
    <property type="component" value="Chromosome DPRO"/>
</dbReference>
<evidence type="ECO:0000256" key="4">
    <source>
        <dbReference type="ARBA" id="ARBA00022475"/>
    </source>
</evidence>
<feature type="transmembrane region" description="Helical" evidence="11">
    <location>
        <begin position="69"/>
        <end position="85"/>
    </location>
</feature>
<evidence type="ECO:0000256" key="6">
    <source>
        <dbReference type="ARBA" id="ARBA00022692"/>
    </source>
</evidence>
<dbReference type="GO" id="GO:0015920">
    <property type="term" value="P:lipopolysaccharide transport"/>
    <property type="evidence" value="ECO:0007669"/>
    <property type="project" value="TreeGrafter"/>
</dbReference>
<reference evidence="14" key="1">
    <citation type="submission" date="2017-09" db="EMBL/GenBank/DDBJ databases">
        <authorList>
            <person name="Regsiter A."/>
            <person name="William W."/>
        </authorList>
    </citation>
    <scope>NUCLEOTIDE SEQUENCE [LARGE SCALE GENOMIC DNA]</scope>
    <source>
        <strain evidence="14">500-1</strain>
    </source>
</reference>
<organism evidence="13 14">
    <name type="scientific">Pseudodesulfovibrio profundus</name>
    <dbReference type="NCBI Taxonomy" id="57320"/>
    <lineage>
        <taxon>Bacteria</taxon>
        <taxon>Pseudomonadati</taxon>
        <taxon>Thermodesulfobacteriota</taxon>
        <taxon>Desulfovibrionia</taxon>
        <taxon>Desulfovibrionales</taxon>
        <taxon>Desulfovibrionaceae</taxon>
    </lineage>
</organism>
<protein>
    <recommendedName>
        <fullName evidence="11">Transport permease protein</fullName>
    </recommendedName>
</protein>
<accession>A0A2C8FDD0</accession>
<keyword evidence="8 11" id="KW-1133">Transmembrane helix</keyword>
<dbReference type="InterPro" id="IPR047817">
    <property type="entry name" value="ABC2_TM_bact-type"/>
</dbReference>
<dbReference type="PANTHER" id="PTHR30413:SF10">
    <property type="entry name" value="CAPSULE POLYSACCHARIDE EXPORT INNER-MEMBRANE PROTEIN CTRC"/>
    <property type="match status" value="1"/>
</dbReference>
<dbReference type="InterPro" id="IPR000412">
    <property type="entry name" value="ABC_2_transport"/>
</dbReference>
<evidence type="ECO:0000256" key="9">
    <source>
        <dbReference type="ARBA" id="ARBA00023047"/>
    </source>
</evidence>
<feature type="transmembrane region" description="Helical" evidence="11">
    <location>
        <begin position="38"/>
        <end position="57"/>
    </location>
</feature>
<dbReference type="EMBL" id="LT907975">
    <property type="protein sequence ID" value="SOB60065.1"/>
    <property type="molecule type" value="Genomic_DNA"/>
</dbReference>
<dbReference type="PRINTS" id="PR00164">
    <property type="entry name" value="ABC2TRNSPORT"/>
</dbReference>
<evidence type="ECO:0000313" key="14">
    <source>
        <dbReference type="Proteomes" id="UP000219215"/>
    </source>
</evidence>
<dbReference type="RefSeq" id="WP_097012842.1">
    <property type="nucleotide sequence ID" value="NZ_LT907975.1"/>
</dbReference>
<feature type="domain" description="ABC transmembrane type-2" evidence="12">
    <location>
        <begin position="39"/>
        <end position="259"/>
    </location>
</feature>
<evidence type="ECO:0000256" key="11">
    <source>
        <dbReference type="RuleBase" id="RU361157"/>
    </source>
</evidence>
<keyword evidence="9" id="KW-0625">Polysaccharide transport</keyword>
<dbReference type="PROSITE" id="PS51012">
    <property type="entry name" value="ABC_TM2"/>
    <property type="match status" value="1"/>
</dbReference>
<evidence type="ECO:0000256" key="8">
    <source>
        <dbReference type="ARBA" id="ARBA00022989"/>
    </source>
</evidence>
<feature type="transmembrane region" description="Helical" evidence="11">
    <location>
        <begin position="114"/>
        <end position="136"/>
    </location>
</feature>
<comment type="subcellular location">
    <subcellularLocation>
        <location evidence="1 11">Cell membrane</location>
        <topology evidence="1 11">Multi-pass membrane protein</topology>
    </subcellularLocation>
</comment>
<feature type="transmembrane region" description="Helical" evidence="11">
    <location>
        <begin position="179"/>
        <end position="203"/>
    </location>
</feature>